<dbReference type="AlphaFoldDB" id="A0A512BZA1"/>
<dbReference type="EMBL" id="BJYU01000097">
    <property type="protein sequence ID" value="GEO17260.1"/>
    <property type="molecule type" value="Genomic_DNA"/>
</dbReference>
<feature type="compositionally biased region" description="Polar residues" evidence="1">
    <location>
        <begin position="16"/>
        <end position="32"/>
    </location>
</feature>
<reference evidence="2 3" key="1">
    <citation type="submission" date="2019-07" db="EMBL/GenBank/DDBJ databases">
        <title>Whole genome shotgun sequence of Microvirga aerophila NBRC 106136.</title>
        <authorList>
            <person name="Hosoyama A."/>
            <person name="Uohara A."/>
            <person name="Ohji S."/>
            <person name="Ichikawa N."/>
        </authorList>
    </citation>
    <scope>NUCLEOTIDE SEQUENCE [LARGE SCALE GENOMIC DNA]</scope>
    <source>
        <strain evidence="2 3">NBRC 106136</strain>
    </source>
</reference>
<evidence type="ECO:0000256" key="1">
    <source>
        <dbReference type="SAM" id="MobiDB-lite"/>
    </source>
</evidence>
<protein>
    <submittedName>
        <fullName evidence="2">Uncharacterized protein</fullName>
    </submittedName>
</protein>
<gene>
    <name evidence="2" type="ORF">MAE02_49560</name>
</gene>
<evidence type="ECO:0000313" key="2">
    <source>
        <dbReference type="EMBL" id="GEO17260.1"/>
    </source>
</evidence>
<dbReference type="RefSeq" id="WP_114184920.1">
    <property type="nucleotide sequence ID" value="NZ_BJYU01000097.1"/>
</dbReference>
<dbReference type="Proteomes" id="UP000321085">
    <property type="component" value="Unassembled WGS sequence"/>
</dbReference>
<sequence length="74" mass="7971">MLGPVRIEPAPPIRFTQPTSRSSIAEESIRTTPSPQVQVAVSQILMTAESLIASVMGVKANDVSISLNVGRYEF</sequence>
<evidence type="ECO:0000313" key="3">
    <source>
        <dbReference type="Proteomes" id="UP000321085"/>
    </source>
</evidence>
<proteinExistence type="predicted"/>
<keyword evidence="3" id="KW-1185">Reference proteome</keyword>
<comment type="caution">
    <text evidence="2">The sequence shown here is derived from an EMBL/GenBank/DDBJ whole genome shotgun (WGS) entry which is preliminary data.</text>
</comment>
<name>A0A512BZA1_9HYPH</name>
<feature type="region of interest" description="Disordered" evidence="1">
    <location>
        <begin position="1"/>
        <end position="32"/>
    </location>
</feature>
<accession>A0A512BZA1</accession>
<organism evidence="2 3">
    <name type="scientific">Microvirga aerophila</name>
    <dbReference type="NCBI Taxonomy" id="670291"/>
    <lineage>
        <taxon>Bacteria</taxon>
        <taxon>Pseudomonadati</taxon>
        <taxon>Pseudomonadota</taxon>
        <taxon>Alphaproteobacteria</taxon>
        <taxon>Hyphomicrobiales</taxon>
        <taxon>Methylobacteriaceae</taxon>
        <taxon>Microvirga</taxon>
    </lineage>
</organism>